<sequence length="135" mass="15894">MFNLYFRNNFVSIYFNRERRLGKAVWSGHLSGAEYRELVLLCLDLTDRHELLGWLGDNRKMHAIDSADLQWSLEVFVPQVVAGPLLRMATLPSEYEEHRQAVEVMLEKKDKLNQKLVLRDFDNEEEAMAWLLEIV</sequence>
<proteinExistence type="predicted"/>
<dbReference type="RefSeq" id="WP_073851514.1">
    <property type="nucleotide sequence ID" value="NZ_LVWA01000004.1"/>
</dbReference>
<accession>A0A1Q5PFA2</accession>
<evidence type="ECO:0000313" key="2">
    <source>
        <dbReference type="Proteomes" id="UP000186551"/>
    </source>
</evidence>
<dbReference type="OrthoDB" id="979415at2"/>
<evidence type="ECO:0000313" key="1">
    <source>
        <dbReference type="EMBL" id="OKL40896.1"/>
    </source>
</evidence>
<reference evidence="1 2" key="1">
    <citation type="submission" date="2016-03" db="EMBL/GenBank/DDBJ databases">
        <title>Genome sequence of Pontibacter sp. nov., of the family cytophagaceae, isolated from marine sediment of the Yellow Sea, China.</title>
        <authorList>
            <person name="Zhang G."/>
            <person name="Zhang R."/>
        </authorList>
    </citation>
    <scope>NUCLEOTIDE SEQUENCE [LARGE SCALE GENOMIC DNA]</scope>
    <source>
        <strain evidence="1 2">S10-8</strain>
    </source>
</reference>
<comment type="caution">
    <text evidence="1">The sequence shown here is derived from an EMBL/GenBank/DDBJ whole genome shotgun (WGS) entry which is preliminary data.</text>
</comment>
<keyword evidence="2" id="KW-1185">Reference proteome</keyword>
<protein>
    <recommendedName>
        <fullName evidence="3">STAS/SEC14 domain-containing protein</fullName>
    </recommendedName>
</protein>
<dbReference type="AlphaFoldDB" id="A0A1Q5PFA2"/>
<dbReference type="EMBL" id="LVWA01000004">
    <property type="protein sequence ID" value="OKL40896.1"/>
    <property type="molecule type" value="Genomic_DNA"/>
</dbReference>
<organism evidence="1 2">
    <name type="scientific">Pontibacter flavimaris</name>
    <dbReference type="NCBI Taxonomy" id="1797110"/>
    <lineage>
        <taxon>Bacteria</taxon>
        <taxon>Pseudomonadati</taxon>
        <taxon>Bacteroidota</taxon>
        <taxon>Cytophagia</taxon>
        <taxon>Cytophagales</taxon>
        <taxon>Hymenobacteraceae</taxon>
        <taxon>Pontibacter</taxon>
    </lineage>
</organism>
<gene>
    <name evidence="1" type="ORF">A3841_13710</name>
</gene>
<name>A0A1Q5PFA2_9BACT</name>
<dbReference type="Proteomes" id="UP000186551">
    <property type="component" value="Unassembled WGS sequence"/>
</dbReference>
<evidence type="ECO:0008006" key="3">
    <source>
        <dbReference type="Google" id="ProtNLM"/>
    </source>
</evidence>